<gene>
    <name evidence="2" type="ORF">LY79DRAFT_205632</name>
</gene>
<evidence type="ECO:0000256" key="1">
    <source>
        <dbReference type="SAM" id="MobiDB-lite"/>
    </source>
</evidence>
<feature type="region of interest" description="Disordered" evidence="1">
    <location>
        <begin position="175"/>
        <end position="204"/>
    </location>
</feature>
<keyword evidence="3" id="KW-1185">Reference proteome</keyword>
<dbReference type="RefSeq" id="XP_060419685.1">
    <property type="nucleotide sequence ID" value="XM_060551496.1"/>
</dbReference>
<comment type="caution">
    <text evidence="2">The sequence shown here is derived from an EMBL/GenBank/DDBJ whole genome shotgun (WGS) entry which is preliminary data.</text>
</comment>
<name>A0AAD8QCW8_9PEZI</name>
<dbReference type="AlphaFoldDB" id="A0AAD8QCW8"/>
<dbReference type="Proteomes" id="UP001230504">
    <property type="component" value="Unassembled WGS sequence"/>
</dbReference>
<proteinExistence type="predicted"/>
<dbReference type="GeneID" id="85435736"/>
<accession>A0AAD8QCW8</accession>
<evidence type="ECO:0000313" key="2">
    <source>
        <dbReference type="EMBL" id="KAK1599023.1"/>
    </source>
</evidence>
<evidence type="ECO:0000313" key="3">
    <source>
        <dbReference type="Proteomes" id="UP001230504"/>
    </source>
</evidence>
<protein>
    <submittedName>
        <fullName evidence="2">Uncharacterized protein</fullName>
    </submittedName>
</protein>
<organism evidence="2 3">
    <name type="scientific">Colletotrichum navitas</name>
    <dbReference type="NCBI Taxonomy" id="681940"/>
    <lineage>
        <taxon>Eukaryota</taxon>
        <taxon>Fungi</taxon>
        <taxon>Dikarya</taxon>
        <taxon>Ascomycota</taxon>
        <taxon>Pezizomycotina</taxon>
        <taxon>Sordariomycetes</taxon>
        <taxon>Hypocreomycetidae</taxon>
        <taxon>Glomerellales</taxon>
        <taxon>Glomerellaceae</taxon>
        <taxon>Colletotrichum</taxon>
        <taxon>Colletotrichum graminicola species complex</taxon>
    </lineage>
</organism>
<reference evidence="2" key="1">
    <citation type="submission" date="2021-06" db="EMBL/GenBank/DDBJ databases">
        <title>Comparative genomics, transcriptomics and evolutionary studies reveal genomic signatures of adaptation to plant cell wall in hemibiotrophic fungi.</title>
        <authorList>
            <consortium name="DOE Joint Genome Institute"/>
            <person name="Baroncelli R."/>
            <person name="Diaz J.F."/>
            <person name="Benocci T."/>
            <person name="Peng M."/>
            <person name="Battaglia E."/>
            <person name="Haridas S."/>
            <person name="Andreopoulos W."/>
            <person name="Labutti K."/>
            <person name="Pangilinan J."/>
            <person name="Floch G.L."/>
            <person name="Makela M.R."/>
            <person name="Henrissat B."/>
            <person name="Grigoriev I.V."/>
            <person name="Crouch J.A."/>
            <person name="De Vries R.P."/>
            <person name="Sukno S.A."/>
            <person name="Thon M.R."/>
        </authorList>
    </citation>
    <scope>NUCLEOTIDE SEQUENCE</scope>
    <source>
        <strain evidence="2">CBS 125086</strain>
    </source>
</reference>
<sequence length="204" mass="22707">MGARYKTVPPIPGYGSHDRERRTSWHSVIPDGRARHGLPSWATPACSVAFWVFARKESVACCFFRFPLRGIVQHTSSPFAQPPRPFSTYSRLWMNPTETAEERCVGSLPASFRYSFVSFSFPALCDNSPYSASEPTGALPRFSPSCNKSERHSSFLFQIDIYRVLDMSSRYGPVRRAEPVLPAQRPKDDDGPGRLLGNGAEAAG</sequence>
<dbReference type="EMBL" id="JAHLJV010000003">
    <property type="protein sequence ID" value="KAK1599023.1"/>
    <property type="molecule type" value="Genomic_DNA"/>
</dbReference>